<feature type="domain" description="FecR protein" evidence="2">
    <location>
        <begin position="130"/>
        <end position="223"/>
    </location>
</feature>
<gene>
    <name evidence="4" type="ORF">F7231_18140</name>
</gene>
<dbReference type="RefSeq" id="WP_166692950.1">
    <property type="nucleotide sequence ID" value="NZ_WAEL01000006.1"/>
</dbReference>
<keyword evidence="5" id="KW-1185">Reference proteome</keyword>
<organism evidence="4 5">
    <name type="scientific">Fibrivirga algicola</name>
    <dbReference type="NCBI Taxonomy" id="2950420"/>
    <lineage>
        <taxon>Bacteria</taxon>
        <taxon>Pseudomonadati</taxon>
        <taxon>Bacteroidota</taxon>
        <taxon>Cytophagia</taxon>
        <taxon>Cytophagales</taxon>
        <taxon>Spirosomataceae</taxon>
        <taxon>Fibrivirga</taxon>
    </lineage>
</organism>
<keyword evidence="1" id="KW-1133">Transmembrane helix</keyword>
<dbReference type="PANTHER" id="PTHR30273:SF2">
    <property type="entry name" value="PROTEIN FECR"/>
    <property type="match status" value="1"/>
</dbReference>
<feature type="transmembrane region" description="Helical" evidence="1">
    <location>
        <begin position="93"/>
        <end position="111"/>
    </location>
</feature>
<evidence type="ECO:0000256" key="1">
    <source>
        <dbReference type="SAM" id="Phobius"/>
    </source>
</evidence>
<keyword evidence="1" id="KW-0472">Membrane</keyword>
<evidence type="ECO:0000313" key="4">
    <source>
        <dbReference type="EMBL" id="NID12098.1"/>
    </source>
</evidence>
<proteinExistence type="predicted"/>
<evidence type="ECO:0000259" key="3">
    <source>
        <dbReference type="Pfam" id="PF16344"/>
    </source>
</evidence>
<dbReference type="Gene3D" id="2.60.120.1440">
    <property type="match status" value="1"/>
</dbReference>
<dbReference type="Gene3D" id="3.55.50.30">
    <property type="match status" value="1"/>
</dbReference>
<reference evidence="5" key="2">
    <citation type="submission" date="2023-07" db="EMBL/GenBank/DDBJ databases">
        <authorList>
            <person name="Jung D.-H."/>
        </authorList>
    </citation>
    <scope>NUCLEOTIDE SEQUENCE [LARGE SCALE GENOMIC DNA]</scope>
    <source>
        <strain evidence="5">JA-25</strain>
    </source>
</reference>
<comment type="caution">
    <text evidence="4">The sequence shown here is derived from an EMBL/GenBank/DDBJ whole genome shotgun (WGS) entry which is preliminary data.</text>
</comment>
<reference evidence="5" key="1">
    <citation type="submission" date="2019-09" db="EMBL/GenBank/DDBJ databases">
        <authorList>
            <person name="Jung D.-H."/>
        </authorList>
    </citation>
    <scope>NUCLEOTIDE SEQUENCE [LARGE SCALE GENOMIC DNA]</scope>
    <source>
        <strain evidence="5">JA-25</strain>
    </source>
</reference>
<name>A0ABX0QJU1_9BACT</name>
<dbReference type="Proteomes" id="UP000606008">
    <property type="component" value="Unassembled WGS sequence"/>
</dbReference>
<dbReference type="InterPro" id="IPR032508">
    <property type="entry name" value="FecR_C"/>
</dbReference>
<dbReference type="PIRSF" id="PIRSF018266">
    <property type="entry name" value="FecR"/>
    <property type="match status" value="1"/>
</dbReference>
<dbReference type="InterPro" id="IPR006860">
    <property type="entry name" value="FecR"/>
</dbReference>
<dbReference type="InterPro" id="IPR012373">
    <property type="entry name" value="Ferrdict_sens_TM"/>
</dbReference>
<dbReference type="Pfam" id="PF04773">
    <property type="entry name" value="FecR"/>
    <property type="match status" value="1"/>
</dbReference>
<dbReference type="PANTHER" id="PTHR30273">
    <property type="entry name" value="PERIPLASMIC SIGNAL SENSOR AND SIGMA FACTOR ACTIVATOR FECR-RELATED"/>
    <property type="match status" value="1"/>
</dbReference>
<dbReference type="EMBL" id="WAEL01000006">
    <property type="protein sequence ID" value="NID12098.1"/>
    <property type="molecule type" value="Genomic_DNA"/>
</dbReference>
<protein>
    <submittedName>
        <fullName evidence="4">DUF4974 domain-containing protein</fullName>
    </submittedName>
</protein>
<feature type="domain" description="Protein FecR C-terminal" evidence="3">
    <location>
        <begin position="277"/>
        <end position="342"/>
    </location>
</feature>
<dbReference type="Pfam" id="PF16344">
    <property type="entry name" value="FecR_C"/>
    <property type="match status" value="1"/>
</dbReference>
<keyword evidence="1" id="KW-0812">Transmembrane</keyword>
<evidence type="ECO:0000259" key="2">
    <source>
        <dbReference type="Pfam" id="PF04773"/>
    </source>
</evidence>
<sequence length="350" mass="39090">MKDYQSYTTDDFVQDLHFREWVLCAHPEQDNFWPDWLVAHPEQQETVEQARLIVRSLRVIDIPIDHLGVQESIARILETRQPIRSLPVYRRTWFQVAASVVLVLGVAVGGWQRFASGILVGDKTGFRQEIATTDKRKVINLPDGSIVTLEPGSQLLVSTSFGQKNREVTLIGEGFFEVAKNPTQPFLVNTGKIVTRVVGTSFTIKAYDTDSNISVSVRTGKVRVFKKRGEQRGDTPADEVLLTPNQRAVFVITDEQFIKTLVEKPVIVSSPVQYNPFEFSETPIPQVLTTLSAAYGVSISYDAEALASCNLTASLNKQDLYQKLDLICEAIHATYQVTDGQIKLSGRGCN</sequence>
<evidence type="ECO:0000313" key="5">
    <source>
        <dbReference type="Proteomes" id="UP000606008"/>
    </source>
</evidence>
<accession>A0ABX0QJU1</accession>